<dbReference type="OrthoDB" id="241095at2"/>
<dbReference type="PANTHER" id="PTHR30093:SF2">
    <property type="entry name" value="TYPE II SECRETION SYSTEM PROTEIN H"/>
    <property type="match status" value="1"/>
</dbReference>
<dbReference type="NCBIfam" id="TIGR02532">
    <property type="entry name" value="IV_pilin_GFxxxE"/>
    <property type="match status" value="1"/>
</dbReference>
<evidence type="ECO:0000313" key="3">
    <source>
        <dbReference type="Proteomes" id="UP000318478"/>
    </source>
</evidence>
<accession>A0A5C5ZDE5</accession>
<dbReference type="EMBL" id="SJPO01000001">
    <property type="protein sequence ID" value="TWT85364.1"/>
    <property type="molecule type" value="Genomic_DNA"/>
</dbReference>
<comment type="caution">
    <text evidence="2">The sequence shown here is derived from an EMBL/GenBank/DDBJ whole genome shotgun (WGS) entry which is preliminary data.</text>
</comment>
<evidence type="ECO:0000313" key="2">
    <source>
        <dbReference type="EMBL" id="TWT85364.1"/>
    </source>
</evidence>
<dbReference type="Proteomes" id="UP000318478">
    <property type="component" value="Unassembled WGS sequence"/>
</dbReference>
<dbReference type="Pfam" id="PF07596">
    <property type="entry name" value="SBP_bac_10"/>
    <property type="match status" value="1"/>
</dbReference>
<dbReference type="InterPro" id="IPR011453">
    <property type="entry name" value="DUF1559"/>
</dbReference>
<feature type="domain" description="DUF1559" evidence="1">
    <location>
        <begin position="37"/>
        <end position="316"/>
    </location>
</feature>
<dbReference type="AlphaFoldDB" id="A0A5C5ZDE5"/>
<keyword evidence="3" id="KW-1185">Reference proteome</keyword>
<sequence length="334" mass="35462">MRRLSARPCRRAFTLVELLVVIAIIGVLVALLLPAVQAARAAARRTHCANNLKQLGLALHGHHAAKRSFPPAGEDYGWCRFPEQRRINHVRNYSGLLYLLPYLEESTLYDSFDRGAAAANVLTGNNACCSPTGALSPLLGDAVASGNTTVAATVLAMLACPADDGDPLLPATGSYSAGDPARQGVKTSYDFVVGDSLVCSLWERQPTDQRTMFGENSDSAARRVTDGLSHTIAVAETLRSVYNGSAPAWSFRGWAMPGVAIGVTKINVWQLPGDTTYEGRAGTLRSHSSAGSLHGDYCQVLMGDGAARVLREQTDPAVLAALATMAGEETSTDF</sequence>
<dbReference type="Gene3D" id="3.30.700.10">
    <property type="entry name" value="Glycoprotein, Type 4 Pilin"/>
    <property type="match status" value="1"/>
</dbReference>
<gene>
    <name evidence="2" type="ORF">Pla123a_01710</name>
</gene>
<organism evidence="2 3">
    <name type="scientific">Posidoniimonas polymericola</name>
    <dbReference type="NCBI Taxonomy" id="2528002"/>
    <lineage>
        <taxon>Bacteria</taxon>
        <taxon>Pseudomonadati</taxon>
        <taxon>Planctomycetota</taxon>
        <taxon>Planctomycetia</taxon>
        <taxon>Pirellulales</taxon>
        <taxon>Lacipirellulaceae</taxon>
        <taxon>Posidoniimonas</taxon>
    </lineage>
</organism>
<name>A0A5C5ZDE5_9BACT</name>
<dbReference type="SUPFAM" id="SSF54523">
    <property type="entry name" value="Pili subunits"/>
    <property type="match status" value="1"/>
</dbReference>
<dbReference type="PANTHER" id="PTHR30093">
    <property type="entry name" value="GENERAL SECRETION PATHWAY PROTEIN G"/>
    <property type="match status" value="1"/>
</dbReference>
<evidence type="ECO:0000259" key="1">
    <source>
        <dbReference type="Pfam" id="PF07596"/>
    </source>
</evidence>
<proteinExistence type="predicted"/>
<dbReference type="InterPro" id="IPR045584">
    <property type="entry name" value="Pilin-like"/>
</dbReference>
<dbReference type="RefSeq" id="WP_146584246.1">
    <property type="nucleotide sequence ID" value="NZ_SJPO01000001.1"/>
</dbReference>
<dbReference type="Pfam" id="PF07963">
    <property type="entry name" value="N_methyl"/>
    <property type="match status" value="1"/>
</dbReference>
<protein>
    <recommendedName>
        <fullName evidence="1">DUF1559 domain-containing protein</fullName>
    </recommendedName>
</protein>
<reference evidence="2 3" key="1">
    <citation type="submission" date="2019-02" db="EMBL/GenBank/DDBJ databases">
        <title>Deep-cultivation of Planctomycetes and their phenomic and genomic characterization uncovers novel biology.</title>
        <authorList>
            <person name="Wiegand S."/>
            <person name="Jogler M."/>
            <person name="Boedeker C."/>
            <person name="Pinto D."/>
            <person name="Vollmers J."/>
            <person name="Rivas-Marin E."/>
            <person name="Kohn T."/>
            <person name="Peeters S.H."/>
            <person name="Heuer A."/>
            <person name="Rast P."/>
            <person name="Oberbeckmann S."/>
            <person name="Bunk B."/>
            <person name="Jeske O."/>
            <person name="Meyerdierks A."/>
            <person name="Storesund J.E."/>
            <person name="Kallscheuer N."/>
            <person name="Luecker S."/>
            <person name="Lage O.M."/>
            <person name="Pohl T."/>
            <person name="Merkel B.J."/>
            <person name="Hornburger P."/>
            <person name="Mueller R.-W."/>
            <person name="Bruemmer F."/>
            <person name="Labrenz M."/>
            <person name="Spormann A.M."/>
            <person name="Op Den Camp H."/>
            <person name="Overmann J."/>
            <person name="Amann R."/>
            <person name="Jetten M.S.M."/>
            <person name="Mascher T."/>
            <person name="Medema M.H."/>
            <person name="Devos D.P."/>
            <person name="Kaster A.-K."/>
            <person name="Ovreas L."/>
            <person name="Rohde M."/>
            <person name="Galperin M.Y."/>
            <person name="Jogler C."/>
        </authorList>
    </citation>
    <scope>NUCLEOTIDE SEQUENCE [LARGE SCALE GENOMIC DNA]</scope>
    <source>
        <strain evidence="2 3">Pla123a</strain>
    </source>
</reference>
<dbReference type="InterPro" id="IPR012902">
    <property type="entry name" value="N_methyl_site"/>
</dbReference>